<dbReference type="GO" id="GO:0016491">
    <property type="term" value="F:oxidoreductase activity"/>
    <property type="evidence" value="ECO:0007669"/>
    <property type="project" value="UniProtKB-KW"/>
</dbReference>
<dbReference type="InterPro" id="IPR008030">
    <property type="entry name" value="NmrA-like"/>
</dbReference>
<evidence type="ECO:0000313" key="6">
    <source>
        <dbReference type="Proteomes" id="UP000651452"/>
    </source>
</evidence>
<gene>
    <name evidence="5" type="ORF">EKO04_008111</name>
</gene>
<dbReference type="PANTHER" id="PTHR47706:SF4">
    <property type="entry name" value="NMRA-LIKE DOMAIN-CONTAINING PROTEIN"/>
    <property type="match status" value="1"/>
</dbReference>
<organism evidence="5 6">
    <name type="scientific">Ascochyta lentis</name>
    <dbReference type="NCBI Taxonomy" id="205686"/>
    <lineage>
        <taxon>Eukaryota</taxon>
        <taxon>Fungi</taxon>
        <taxon>Dikarya</taxon>
        <taxon>Ascomycota</taxon>
        <taxon>Pezizomycotina</taxon>
        <taxon>Dothideomycetes</taxon>
        <taxon>Pleosporomycetidae</taxon>
        <taxon>Pleosporales</taxon>
        <taxon>Pleosporineae</taxon>
        <taxon>Didymellaceae</taxon>
        <taxon>Ascochyta</taxon>
    </lineage>
</organism>
<evidence type="ECO:0000313" key="5">
    <source>
        <dbReference type="EMBL" id="KAF9693840.1"/>
    </source>
</evidence>
<reference evidence="5" key="1">
    <citation type="submission" date="2018-12" db="EMBL/GenBank/DDBJ databases">
        <authorList>
            <person name="Syme R.A."/>
            <person name="Farfan-Caceres L."/>
            <person name="Lichtenzveig J."/>
        </authorList>
    </citation>
    <scope>NUCLEOTIDE SEQUENCE</scope>
    <source>
        <strain evidence="5">Al4</strain>
    </source>
</reference>
<accession>A0A8H7IW32</accession>
<dbReference type="Proteomes" id="UP000651452">
    <property type="component" value="Unassembled WGS sequence"/>
</dbReference>
<dbReference type="Gene3D" id="3.90.25.10">
    <property type="entry name" value="UDP-galactose 4-epimerase, domain 1"/>
    <property type="match status" value="1"/>
</dbReference>
<evidence type="ECO:0000256" key="2">
    <source>
        <dbReference type="ARBA" id="ARBA00022857"/>
    </source>
</evidence>
<comment type="caution">
    <text evidence="5">The sequence shown here is derived from an EMBL/GenBank/DDBJ whole genome shotgun (WGS) entry which is preliminary data.</text>
</comment>
<dbReference type="InterPro" id="IPR051609">
    <property type="entry name" value="NmrA/Isoflavone_reductase-like"/>
</dbReference>
<evidence type="ECO:0000256" key="3">
    <source>
        <dbReference type="ARBA" id="ARBA00023002"/>
    </source>
</evidence>
<feature type="domain" description="NmrA-like" evidence="4">
    <location>
        <begin position="4"/>
        <end position="242"/>
    </location>
</feature>
<comment type="similarity">
    <text evidence="1">Belongs to the NmrA-type oxidoreductase family. Isoflavone reductase subfamily.</text>
</comment>
<dbReference type="OrthoDB" id="419598at2759"/>
<keyword evidence="6" id="KW-1185">Reference proteome</keyword>
<name>A0A8H7IW32_9PLEO</name>
<sequence length="310" mass="34651">MVVVAVVGGTGNVGRTIVDALKEDGNHEVIILARKTLQGDSATPIIAVDYNNIEQLTQTLDDNKVHTIISTIVMYDPVAAQSERNLIAAAAKSAFTKRFVQSNWGDKTPEDEELRIGPNIFREQSLEALRGTDLEWTQVHNGLFLDYYGMPHIETYLNPLVVFVDIGHRTAAIPGTTGDEKINFSYTKDVGKFVVAALSLPKWDEVLYCYSDQATISEIVKLAEEVTGEKFNITYDSVEKLRSGEITELPSHPYLYEFFPKPLLMELLSKFGLWAVTGIMFYPREGSLNEKFPDIKTKSVKEMVGAWKGH</sequence>
<dbReference type="SUPFAM" id="SSF51735">
    <property type="entry name" value="NAD(P)-binding Rossmann-fold domains"/>
    <property type="match status" value="1"/>
</dbReference>
<keyword evidence="3" id="KW-0560">Oxidoreductase</keyword>
<dbReference type="Pfam" id="PF05368">
    <property type="entry name" value="NmrA"/>
    <property type="match status" value="1"/>
</dbReference>
<reference evidence="5" key="2">
    <citation type="submission" date="2020-09" db="EMBL/GenBank/DDBJ databases">
        <title>Reference genome assembly for Australian Ascochyta lentis isolate Al4.</title>
        <authorList>
            <person name="Lee R.C."/>
            <person name="Farfan-Caceres L.M."/>
            <person name="Debler J.W."/>
            <person name="Williams A.H."/>
            <person name="Henares B.M."/>
        </authorList>
    </citation>
    <scope>NUCLEOTIDE SEQUENCE</scope>
    <source>
        <strain evidence="5">Al4</strain>
    </source>
</reference>
<dbReference type="InterPro" id="IPR036291">
    <property type="entry name" value="NAD(P)-bd_dom_sf"/>
</dbReference>
<dbReference type="Gene3D" id="3.40.50.720">
    <property type="entry name" value="NAD(P)-binding Rossmann-like Domain"/>
    <property type="match status" value="1"/>
</dbReference>
<proteinExistence type="inferred from homology"/>
<keyword evidence="2" id="KW-0521">NADP</keyword>
<evidence type="ECO:0000256" key="1">
    <source>
        <dbReference type="ARBA" id="ARBA00005725"/>
    </source>
</evidence>
<dbReference type="PANTHER" id="PTHR47706">
    <property type="entry name" value="NMRA-LIKE FAMILY PROTEIN"/>
    <property type="match status" value="1"/>
</dbReference>
<protein>
    <recommendedName>
        <fullName evidence="4">NmrA-like domain-containing protein</fullName>
    </recommendedName>
</protein>
<dbReference type="EMBL" id="RZGK01000015">
    <property type="protein sequence ID" value="KAF9693840.1"/>
    <property type="molecule type" value="Genomic_DNA"/>
</dbReference>
<evidence type="ECO:0000259" key="4">
    <source>
        <dbReference type="Pfam" id="PF05368"/>
    </source>
</evidence>
<dbReference type="AlphaFoldDB" id="A0A8H7IW32"/>